<dbReference type="Proteomes" id="UP000193570">
    <property type="component" value="Unassembled WGS sequence"/>
</dbReference>
<keyword evidence="2" id="KW-1185">Reference proteome</keyword>
<dbReference type="OrthoDB" id="7744959at2"/>
<evidence type="ECO:0000313" key="2">
    <source>
        <dbReference type="Proteomes" id="UP000193570"/>
    </source>
</evidence>
<sequence length="103" mass="10461">MWQSVRDWALVWALVLTGIAAPVATLARTPVTRDAPLLVIARDPGALVARAGGRVVGPARAPLAILADADPGLPDRLRALGAWHVGGAAALAALCDPGQGTSK</sequence>
<accession>A0A1X6ZKU7</accession>
<proteinExistence type="predicted"/>
<protein>
    <submittedName>
        <fullName evidence="1">Uncharacterized protein</fullName>
    </submittedName>
</protein>
<gene>
    <name evidence="1" type="ORF">ROJ8625_02641</name>
</gene>
<dbReference type="AlphaFoldDB" id="A0A1X6ZKU7"/>
<dbReference type="EMBL" id="FWFK01000004">
    <property type="protein sequence ID" value="SLN52400.1"/>
    <property type="molecule type" value="Genomic_DNA"/>
</dbReference>
<dbReference type="RefSeq" id="WP_085792313.1">
    <property type="nucleotide sequence ID" value="NZ_FWFK01000004.1"/>
</dbReference>
<name>A0A1X6ZKU7_9RHOB</name>
<evidence type="ECO:0000313" key="1">
    <source>
        <dbReference type="EMBL" id="SLN52400.1"/>
    </source>
</evidence>
<reference evidence="1 2" key="1">
    <citation type="submission" date="2017-03" db="EMBL/GenBank/DDBJ databases">
        <authorList>
            <person name="Afonso C.L."/>
            <person name="Miller P.J."/>
            <person name="Scott M.A."/>
            <person name="Spackman E."/>
            <person name="Goraichik I."/>
            <person name="Dimitrov K.M."/>
            <person name="Suarez D.L."/>
            <person name="Swayne D.E."/>
        </authorList>
    </citation>
    <scope>NUCLEOTIDE SEQUENCE [LARGE SCALE GENOMIC DNA]</scope>
    <source>
        <strain evidence="1 2">CECT 8625</strain>
    </source>
</reference>
<organism evidence="1 2">
    <name type="scientific">Roseivivax jejudonensis</name>
    <dbReference type="NCBI Taxonomy" id="1529041"/>
    <lineage>
        <taxon>Bacteria</taxon>
        <taxon>Pseudomonadati</taxon>
        <taxon>Pseudomonadota</taxon>
        <taxon>Alphaproteobacteria</taxon>
        <taxon>Rhodobacterales</taxon>
        <taxon>Roseobacteraceae</taxon>
        <taxon>Roseivivax</taxon>
    </lineage>
</organism>